<dbReference type="HOGENOM" id="CLU_052186_1_0_1"/>
<evidence type="ECO:0000313" key="9">
    <source>
        <dbReference type="Proteomes" id="UP000018468"/>
    </source>
</evidence>
<evidence type="ECO:0000256" key="3">
    <source>
        <dbReference type="ARBA" id="ARBA00022490"/>
    </source>
</evidence>
<protein>
    <submittedName>
        <fullName evidence="8">A-kinase anchoring protein 7</fullName>
    </submittedName>
</protein>
<dbReference type="OMA" id="HCESSII"/>
<dbReference type="SUPFAM" id="SSF55144">
    <property type="entry name" value="LigT-like"/>
    <property type="match status" value="1"/>
</dbReference>
<dbReference type="GO" id="GO:0005829">
    <property type="term" value="C:cytosol"/>
    <property type="evidence" value="ECO:0000318"/>
    <property type="project" value="GO_Central"/>
</dbReference>
<feature type="domain" description="A-kinase anchor protein 7-like phosphoesterase" evidence="7">
    <location>
        <begin position="132"/>
        <end position="331"/>
    </location>
</feature>
<evidence type="ECO:0000256" key="4">
    <source>
        <dbReference type="ARBA" id="ARBA00023242"/>
    </source>
</evidence>
<dbReference type="InterPro" id="IPR019510">
    <property type="entry name" value="AKAP7-like_phosphoesterase"/>
</dbReference>
<dbReference type="PANTHER" id="PTHR15934">
    <property type="entry name" value="RNA 2',3'-CYCLIC PHOSPHODIESTERASE"/>
    <property type="match status" value="1"/>
</dbReference>
<reference evidence="8" key="2">
    <citation type="submission" date="2025-08" db="UniProtKB">
        <authorList>
            <consortium name="Ensembl"/>
        </authorList>
    </citation>
    <scope>IDENTIFICATION</scope>
</reference>
<keyword evidence="4" id="KW-0539">Nucleus</keyword>
<accession>W5NL59</accession>
<proteinExistence type="predicted"/>
<feature type="compositionally biased region" description="Basic residues" evidence="6">
    <location>
        <begin position="55"/>
        <end position="71"/>
    </location>
</feature>
<evidence type="ECO:0000256" key="1">
    <source>
        <dbReference type="ARBA" id="ARBA00004123"/>
    </source>
</evidence>
<comment type="subunit">
    <text evidence="5">Binds cAMP-dependent protein kinase (PKA). Interacts with PRKCA; only the cytoplasmic form is capable of interacting with PRKCA.</text>
</comment>
<name>W5NL59_LEPOC</name>
<dbReference type="Ensembl" id="ENSLOCT00000021405.1">
    <property type="protein sequence ID" value="ENSLOCP00000021368.1"/>
    <property type="gene ID" value="ENSLOCG00000017275.1"/>
</dbReference>
<organism evidence="8 9">
    <name type="scientific">Lepisosteus oculatus</name>
    <name type="common">Spotted gar</name>
    <dbReference type="NCBI Taxonomy" id="7918"/>
    <lineage>
        <taxon>Eukaryota</taxon>
        <taxon>Metazoa</taxon>
        <taxon>Chordata</taxon>
        <taxon>Craniata</taxon>
        <taxon>Vertebrata</taxon>
        <taxon>Euteleostomi</taxon>
        <taxon>Actinopterygii</taxon>
        <taxon>Neopterygii</taxon>
        <taxon>Holostei</taxon>
        <taxon>Semionotiformes</taxon>
        <taxon>Lepisosteidae</taxon>
        <taxon>Lepisosteus</taxon>
    </lineage>
</organism>
<dbReference type="EMBL" id="AHAT01025955">
    <property type="status" value="NOT_ANNOTATED_CDS"/>
    <property type="molecule type" value="Genomic_DNA"/>
</dbReference>
<sequence>MEDDKTDLVLSAIPGVLLDLHPAEDLLQHDAKITTGALETAEKKCFSENENVQKEKKKRKRPKIKGRKQKAKASDCSNTLLAELPFANTEISKEFGITSSEKGLKKKRKRKIARESEEDADEKKKQRKDQRPNYFVSVPITNPKIKGGIEAVQDIIVQKDHRLSKAMIPVGSLHITLLVTHLSTEEEVNAAVCALTELKDVLRDLLQGKELVLPFAGIGHFRSEVAFVQLAEGDHVTTLRDLAAEAVRKAFEGKGILAGDSRAFKPHLTFMKLSRSPKLRHQGVKKLDAKLYEHFERHRFGEESLSRLDLCSMLKKKTTDGYYHCEASVTL</sequence>
<dbReference type="Bgee" id="ENSLOCG00000017275">
    <property type="expression patterns" value="Expressed in intestine and 13 other cell types or tissues"/>
</dbReference>
<dbReference type="InterPro" id="IPR052641">
    <property type="entry name" value="AKAP7_isoform_gamma"/>
</dbReference>
<dbReference type="AlphaFoldDB" id="W5NL59"/>
<keyword evidence="9" id="KW-1185">Reference proteome</keyword>
<evidence type="ECO:0000313" key="8">
    <source>
        <dbReference type="Ensembl" id="ENSLOCP00000021368.1"/>
    </source>
</evidence>
<evidence type="ECO:0000256" key="5">
    <source>
        <dbReference type="ARBA" id="ARBA00038702"/>
    </source>
</evidence>
<feature type="region of interest" description="Disordered" evidence="6">
    <location>
        <begin position="106"/>
        <end position="133"/>
    </location>
</feature>
<dbReference type="FunFam" id="3.90.1140.10:FF:000004">
    <property type="entry name" value="A-kinase anchoring protein 7 isoform X1"/>
    <property type="match status" value="1"/>
</dbReference>
<comment type="subcellular location">
    <subcellularLocation>
        <location evidence="2">Cytoplasm</location>
    </subcellularLocation>
    <subcellularLocation>
        <location evidence="1">Nucleus</location>
    </subcellularLocation>
</comment>
<dbReference type="GeneTree" id="ENSGT00390000012756"/>
<dbReference type="STRING" id="7918.ENSLOCP00000021368"/>
<keyword evidence="3" id="KW-0963">Cytoplasm</keyword>
<dbReference type="eggNOG" id="KOG2814">
    <property type="taxonomic scope" value="Eukaryota"/>
</dbReference>
<dbReference type="PANTHER" id="PTHR15934:SF6">
    <property type="entry name" value="A-KINASE ANCHOR PROTEIN 7 ISOFORM GAMMA"/>
    <property type="match status" value="1"/>
</dbReference>
<dbReference type="Pfam" id="PF10469">
    <property type="entry name" value="AKAP7_NLS"/>
    <property type="match status" value="1"/>
</dbReference>
<evidence type="ECO:0000256" key="2">
    <source>
        <dbReference type="ARBA" id="ARBA00004496"/>
    </source>
</evidence>
<reference evidence="9" key="1">
    <citation type="submission" date="2011-12" db="EMBL/GenBank/DDBJ databases">
        <title>The Draft Genome of Lepisosteus oculatus.</title>
        <authorList>
            <consortium name="The Broad Institute Genome Assembly &amp; Analysis Group"/>
            <consortium name="Computational R&amp;D Group"/>
            <consortium name="and Sequencing Platform"/>
            <person name="Di Palma F."/>
            <person name="Alfoldi J."/>
            <person name="Johnson J."/>
            <person name="Berlin A."/>
            <person name="Gnerre S."/>
            <person name="Jaffe D."/>
            <person name="MacCallum I."/>
            <person name="Young S."/>
            <person name="Walker B.J."/>
            <person name="Lander E.S."/>
            <person name="Lindblad-Toh K."/>
        </authorList>
    </citation>
    <scope>NUCLEOTIDE SEQUENCE [LARGE SCALE GENOMIC DNA]</scope>
</reference>
<evidence type="ECO:0000256" key="6">
    <source>
        <dbReference type="SAM" id="MobiDB-lite"/>
    </source>
</evidence>
<reference evidence="8" key="3">
    <citation type="submission" date="2025-09" db="UniProtKB">
        <authorList>
            <consortium name="Ensembl"/>
        </authorList>
    </citation>
    <scope>IDENTIFICATION</scope>
</reference>
<dbReference type="Proteomes" id="UP000018468">
    <property type="component" value="Linkage group LG1"/>
</dbReference>
<feature type="region of interest" description="Disordered" evidence="6">
    <location>
        <begin position="49"/>
        <end position="72"/>
    </location>
</feature>
<dbReference type="GO" id="GO:0034237">
    <property type="term" value="F:protein kinase A regulatory subunit binding"/>
    <property type="evidence" value="ECO:0000318"/>
    <property type="project" value="GO_Central"/>
</dbReference>
<dbReference type="Gene3D" id="3.90.1140.10">
    <property type="entry name" value="Cyclic phosphodiesterase"/>
    <property type="match status" value="1"/>
</dbReference>
<dbReference type="InterPro" id="IPR009097">
    <property type="entry name" value="Cyclic_Pdiesterase"/>
</dbReference>
<evidence type="ECO:0000259" key="7">
    <source>
        <dbReference type="Pfam" id="PF10469"/>
    </source>
</evidence>
<dbReference type="InParanoid" id="W5NL59"/>
<dbReference type="GO" id="GO:0005634">
    <property type="term" value="C:nucleus"/>
    <property type="evidence" value="ECO:0007669"/>
    <property type="project" value="UniProtKB-SubCell"/>
</dbReference>